<protein>
    <recommendedName>
        <fullName evidence="6">PiggyBac transposable element-derived protein domain-containing protein</fullName>
    </recommendedName>
</protein>
<evidence type="ECO:0000313" key="4">
    <source>
        <dbReference type="Proteomes" id="UP000054632"/>
    </source>
</evidence>
<accession>A0A0V1ED03</accession>
<dbReference type="Proteomes" id="UP000054805">
    <property type="component" value="Unassembled WGS sequence"/>
</dbReference>
<reference evidence="4 5" key="1">
    <citation type="submission" date="2015-01" db="EMBL/GenBank/DDBJ databases">
        <title>Evolution of Trichinella species and genotypes.</title>
        <authorList>
            <person name="Korhonen P.K."/>
            <person name="Edoardo P."/>
            <person name="Giuseppe L.R."/>
            <person name="Gasser R.B."/>
        </authorList>
    </citation>
    <scope>NUCLEOTIDE SEQUENCE [LARGE SCALE GENOMIC DNA]</scope>
    <source>
        <strain evidence="1">ISS13</strain>
        <strain evidence="3">ISS176</strain>
        <strain evidence="2">ISS588</strain>
    </source>
</reference>
<organism evidence="1 4">
    <name type="scientific">Trichinella pseudospiralis</name>
    <name type="common">Parasitic roundworm</name>
    <dbReference type="NCBI Taxonomy" id="6337"/>
    <lineage>
        <taxon>Eukaryota</taxon>
        <taxon>Metazoa</taxon>
        <taxon>Ecdysozoa</taxon>
        <taxon>Nematoda</taxon>
        <taxon>Enoplea</taxon>
        <taxon>Dorylaimia</taxon>
        <taxon>Trichinellida</taxon>
        <taxon>Trichinellidae</taxon>
        <taxon>Trichinella</taxon>
    </lineage>
</organism>
<dbReference type="EMBL" id="JYDV01000014">
    <property type="protein sequence ID" value="KRZ42542.1"/>
    <property type="molecule type" value="Genomic_DNA"/>
</dbReference>
<dbReference type="AlphaFoldDB" id="A0A0V1ED03"/>
<dbReference type="Proteomes" id="UP000054826">
    <property type="component" value="Unassembled WGS sequence"/>
</dbReference>
<proteinExistence type="predicted"/>
<dbReference type="EMBL" id="JYDR01000054">
    <property type="protein sequence ID" value="KRY71687.1"/>
    <property type="molecule type" value="Genomic_DNA"/>
</dbReference>
<evidence type="ECO:0000313" key="1">
    <source>
        <dbReference type="EMBL" id="KRY71687.1"/>
    </source>
</evidence>
<dbReference type="EMBL" id="JYDS01000064">
    <property type="protein sequence ID" value="KRZ27990.1"/>
    <property type="molecule type" value="Genomic_DNA"/>
</dbReference>
<sequence>MDCQCVKHADRLFSSNVMKMVTGLTKYAISCAIDLRSVFQLFIAPKIMKIPTKKGSRLLILAGVYKSKPEIAISLWDQENNRVIFPSVTSL</sequence>
<gene>
    <name evidence="1" type="ORF">T4A_3863</name>
    <name evidence="2" type="ORF">T4B_13986</name>
    <name evidence="3" type="ORF">T4C_3517</name>
</gene>
<evidence type="ECO:0000313" key="2">
    <source>
        <dbReference type="EMBL" id="KRZ27990.1"/>
    </source>
</evidence>
<evidence type="ECO:0008006" key="6">
    <source>
        <dbReference type="Google" id="ProtNLM"/>
    </source>
</evidence>
<evidence type="ECO:0000313" key="3">
    <source>
        <dbReference type="EMBL" id="KRZ42542.1"/>
    </source>
</evidence>
<name>A0A0V1ED03_TRIPS</name>
<comment type="caution">
    <text evidence="1">The sequence shown here is derived from an EMBL/GenBank/DDBJ whole genome shotgun (WGS) entry which is preliminary data.</text>
</comment>
<dbReference type="Proteomes" id="UP000054632">
    <property type="component" value="Unassembled WGS sequence"/>
</dbReference>
<evidence type="ECO:0000313" key="5">
    <source>
        <dbReference type="Proteomes" id="UP000054805"/>
    </source>
</evidence>
<keyword evidence="5" id="KW-1185">Reference proteome</keyword>